<dbReference type="EMBL" id="JASCZI010242503">
    <property type="protein sequence ID" value="MED6211274.1"/>
    <property type="molecule type" value="Genomic_DNA"/>
</dbReference>
<name>A0ABU6YPT2_9FABA</name>
<gene>
    <name evidence="2" type="ORF">PIB30_072142</name>
</gene>
<evidence type="ECO:0000313" key="2">
    <source>
        <dbReference type="EMBL" id="MED6211274.1"/>
    </source>
</evidence>
<accession>A0ABU6YPT2</accession>
<protein>
    <submittedName>
        <fullName evidence="2">Uncharacterized protein</fullName>
    </submittedName>
</protein>
<proteinExistence type="predicted"/>
<organism evidence="2 3">
    <name type="scientific">Stylosanthes scabra</name>
    <dbReference type="NCBI Taxonomy" id="79078"/>
    <lineage>
        <taxon>Eukaryota</taxon>
        <taxon>Viridiplantae</taxon>
        <taxon>Streptophyta</taxon>
        <taxon>Embryophyta</taxon>
        <taxon>Tracheophyta</taxon>
        <taxon>Spermatophyta</taxon>
        <taxon>Magnoliopsida</taxon>
        <taxon>eudicotyledons</taxon>
        <taxon>Gunneridae</taxon>
        <taxon>Pentapetalae</taxon>
        <taxon>rosids</taxon>
        <taxon>fabids</taxon>
        <taxon>Fabales</taxon>
        <taxon>Fabaceae</taxon>
        <taxon>Papilionoideae</taxon>
        <taxon>50 kb inversion clade</taxon>
        <taxon>dalbergioids sensu lato</taxon>
        <taxon>Dalbergieae</taxon>
        <taxon>Pterocarpus clade</taxon>
        <taxon>Stylosanthes</taxon>
    </lineage>
</organism>
<feature type="region of interest" description="Disordered" evidence="1">
    <location>
        <begin position="154"/>
        <end position="182"/>
    </location>
</feature>
<evidence type="ECO:0000313" key="3">
    <source>
        <dbReference type="Proteomes" id="UP001341840"/>
    </source>
</evidence>
<dbReference type="Proteomes" id="UP001341840">
    <property type="component" value="Unassembled WGS sequence"/>
</dbReference>
<keyword evidence="3" id="KW-1185">Reference proteome</keyword>
<feature type="compositionally biased region" description="Basic and acidic residues" evidence="1">
    <location>
        <begin position="156"/>
        <end position="169"/>
    </location>
</feature>
<evidence type="ECO:0000256" key="1">
    <source>
        <dbReference type="SAM" id="MobiDB-lite"/>
    </source>
</evidence>
<reference evidence="2 3" key="1">
    <citation type="journal article" date="2023" name="Plants (Basel)">
        <title>Bridging the Gap: Combining Genomics and Transcriptomics Approaches to Understand Stylosanthes scabra, an Orphan Legume from the Brazilian Caatinga.</title>
        <authorList>
            <person name="Ferreira-Neto J.R.C."/>
            <person name="da Silva M.D."/>
            <person name="Binneck E."/>
            <person name="de Melo N.F."/>
            <person name="da Silva R.H."/>
            <person name="de Melo A.L.T.M."/>
            <person name="Pandolfi V."/>
            <person name="Bustamante F.O."/>
            <person name="Brasileiro-Vidal A.C."/>
            <person name="Benko-Iseppon A.M."/>
        </authorList>
    </citation>
    <scope>NUCLEOTIDE SEQUENCE [LARGE SCALE GENOMIC DNA]</scope>
    <source>
        <tissue evidence="2">Leaves</tissue>
    </source>
</reference>
<comment type="caution">
    <text evidence="2">The sequence shown here is derived from an EMBL/GenBank/DDBJ whole genome shotgun (WGS) entry which is preliminary data.</text>
</comment>
<sequence>MILGSWTSITMLTSMLDHHLNHKTRKHACGLNQIRTETWNGRTSCGVAYPLDACVIDAKRTSRASRSRKPCVNRSSGSKVIASGSWRDAEGVRTRVLNIFVSTFMYSIPFYFIPDGAKPVEDREFEIFVKELGCEVYSSESHPNEVDLVAMVETGEDSKSESKVDETHSEALGPSSATVHGG</sequence>